<reference evidence="1" key="1">
    <citation type="submission" date="2023-07" db="EMBL/GenBank/DDBJ databases">
        <title>Between Cages and Wild: Unraveling the Impact of Captivity on Animal Microbiomes and Antimicrobial Resistance.</title>
        <authorList>
            <person name="Schmartz G.P."/>
            <person name="Rehner J."/>
            <person name="Schuff M.J."/>
            <person name="Becker S.L."/>
            <person name="Kravczyk M."/>
            <person name="Gurevich A."/>
            <person name="Francke R."/>
            <person name="Mueller R."/>
            <person name="Keller V."/>
            <person name="Keller A."/>
        </authorList>
    </citation>
    <scope>NUCLEOTIDE SEQUENCE</scope>
    <source>
        <strain evidence="1">S12M_St_49</strain>
    </source>
</reference>
<organism evidence="1 2">
    <name type="scientific">Phoenicibacter congonensis</name>
    <dbReference type="NCBI Taxonomy" id="1944646"/>
    <lineage>
        <taxon>Bacteria</taxon>
        <taxon>Bacillati</taxon>
        <taxon>Actinomycetota</taxon>
        <taxon>Coriobacteriia</taxon>
        <taxon>Eggerthellales</taxon>
        <taxon>Eggerthellaceae</taxon>
        <taxon>Phoenicibacter</taxon>
    </lineage>
</organism>
<evidence type="ECO:0000313" key="2">
    <source>
        <dbReference type="Proteomes" id="UP001168575"/>
    </source>
</evidence>
<proteinExistence type="predicted"/>
<dbReference type="EMBL" id="JAUMVS010000405">
    <property type="protein sequence ID" value="MDO4842988.1"/>
    <property type="molecule type" value="Genomic_DNA"/>
</dbReference>
<sequence>MLVKLRQGWYAFPELLQRPDFSRYVACRIYRPSYISLHTALSMYGMIPEAVTSITSISTLKTARFENRFGQYSYQNVKPELFFGYKPVELPINTAVINAPKQTWLLAQPEKALLDLLYLYPFYDNDTELEQLRLDEAYMTEELDIKRLFEYQRRIGCKALDSRIKKLLRIYNL</sequence>
<protein>
    <recommendedName>
        <fullName evidence="3">Transcriptional regulator, AbiEi antitoxin, Type IV TA system</fullName>
    </recommendedName>
</protein>
<dbReference type="AlphaFoldDB" id="A0AA43RJJ1"/>
<evidence type="ECO:0000313" key="1">
    <source>
        <dbReference type="EMBL" id="MDO4842988.1"/>
    </source>
</evidence>
<evidence type="ECO:0008006" key="3">
    <source>
        <dbReference type="Google" id="ProtNLM"/>
    </source>
</evidence>
<accession>A0AA43RJJ1</accession>
<name>A0AA43RJJ1_9ACTN</name>
<gene>
    <name evidence="1" type="ORF">Q3982_09960</name>
</gene>
<comment type="caution">
    <text evidence="1">The sequence shown here is derived from an EMBL/GenBank/DDBJ whole genome shotgun (WGS) entry which is preliminary data.</text>
</comment>
<keyword evidence="2" id="KW-1185">Reference proteome</keyword>
<dbReference type="Proteomes" id="UP001168575">
    <property type="component" value="Unassembled WGS sequence"/>
</dbReference>